<comment type="caution">
    <text evidence="1">The sequence shown here is derived from an EMBL/GenBank/DDBJ whole genome shotgun (WGS) entry which is preliminary data.</text>
</comment>
<gene>
    <name evidence="1" type="ORF">QF035_009136</name>
</gene>
<dbReference type="RefSeq" id="WP_307527791.1">
    <property type="nucleotide sequence ID" value="NZ_JAUSZI010000002.1"/>
</dbReference>
<evidence type="ECO:0000313" key="1">
    <source>
        <dbReference type="EMBL" id="MDQ1031554.1"/>
    </source>
</evidence>
<protein>
    <submittedName>
        <fullName evidence="1">Uncharacterized protein</fullName>
    </submittedName>
</protein>
<dbReference type="EMBL" id="JAUSZI010000002">
    <property type="protein sequence ID" value="MDQ1031554.1"/>
    <property type="molecule type" value="Genomic_DNA"/>
</dbReference>
<organism evidence="1 2">
    <name type="scientific">Streptomyces umbrinus</name>
    <dbReference type="NCBI Taxonomy" id="67370"/>
    <lineage>
        <taxon>Bacteria</taxon>
        <taxon>Bacillati</taxon>
        <taxon>Actinomycetota</taxon>
        <taxon>Actinomycetes</taxon>
        <taxon>Kitasatosporales</taxon>
        <taxon>Streptomycetaceae</taxon>
        <taxon>Streptomyces</taxon>
        <taxon>Streptomyces phaeochromogenes group</taxon>
    </lineage>
</organism>
<keyword evidence="2" id="KW-1185">Reference proteome</keyword>
<name>A0ABU0T9T8_9ACTN</name>
<accession>A0ABU0T9T8</accession>
<proteinExistence type="predicted"/>
<reference evidence="1 2" key="1">
    <citation type="submission" date="2023-07" db="EMBL/GenBank/DDBJ databases">
        <title>Comparative genomics of wheat-associated soil bacteria to identify genetic determinants of phenazine resistance.</title>
        <authorList>
            <person name="Mouncey N."/>
        </authorList>
    </citation>
    <scope>NUCLEOTIDE SEQUENCE [LARGE SCALE GENOMIC DNA]</scope>
    <source>
        <strain evidence="1 2">V2I4</strain>
    </source>
</reference>
<sequence>MAVQERFDGLAADGILSFEKVREQSARLRGRLNEIDSLLAPQPSNPGLEVVEAPDVAAAWKALDIELKRISLHVLMTVTILPSRSGAKGFDSSLIHIDWHSWFH</sequence>
<dbReference type="Proteomes" id="UP001230328">
    <property type="component" value="Unassembled WGS sequence"/>
</dbReference>
<evidence type="ECO:0000313" key="2">
    <source>
        <dbReference type="Proteomes" id="UP001230328"/>
    </source>
</evidence>